<organism evidence="1 2">
    <name type="scientific">Meridianimarinicoccus aquatilis</name>
    <dbReference type="NCBI Taxonomy" id="2552766"/>
    <lineage>
        <taxon>Bacteria</taxon>
        <taxon>Pseudomonadati</taxon>
        <taxon>Pseudomonadota</taxon>
        <taxon>Alphaproteobacteria</taxon>
        <taxon>Rhodobacterales</taxon>
        <taxon>Paracoccaceae</taxon>
        <taxon>Meridianimarinicoccus</taxon>
    </lineage>
</organism>
<dbReference type="EMBL" id="SMZO01000026">
    <property type="protein sequence ID" value="TDL86970.1"/>
    <property type="molecule type" value="Genomic_DNA"/>
</dbReference>
<dbReference type="Pfam" id="PF02566">
    <property type="entry name" value="OsmC"/>
    <property type="match status" value="1"/>
</dbReference>
<dbReference type="InterPro" id="IPR036102">
    <property type="entry name" value="OsmC/Ohrsf"/>
</dbReference>
<dbReference type="RefSeq" id="WP_133343204.1">
    <property type="nucleotide sequence ID" value="NZ_SMZO01000026.1"/>
</dbReference>
<evidence type="ECO:0000313" key="2">
    <source>
        <dbReference type="Proteomes" id="UP000294562"/>
    </source>
</evidence>
<dbReference type="PANTHER" id="PTHR42830">
    <property type="entry name" value="OSMOTICALLY INDUCIBLE FAMILY PROTEIN"/>
    <property type="match status" value="1"/>
</dbReference>
<dbReference type="NCBIfam" id="TIGR03562">
    <property type="entry name" value="osmo_induc_OsmC"/>
    <property type="match status" value="1"/>
</dbReference>
<dbReference type="Proteomes" id="UP000294562">
    <property type="component" value="Unassembled WGS sequence"/>
</dbReference>
<dbReference type="GO" id="GO:0006979">
    <property type="term" value="P:response to oxidative stress"/>
    <property type="evidence" value="ECO:0007669"/>
    <property type="project" value="InterPro"/>
</dbReference>
<accession>A0A4R6AS68</accession>
<dbReference type="InterPro" id="IPR052707">
    <property type="entry name" value="OsmC_Ohr_Peroxiredoxin"/>
</dbReference>
<sequence length="140" mass="14502">MQRTGSAHWEGDLKTGKGLVSTQSGILDDAQYGFGTRFEDGPGTNPEELIGAAHAGCFSMALSMILGQHDLTATAIDTTAKVTLEEVDGGFAVTKIHLDVVADIPGASDAAFKEATEAAKTGCPISKLMTADITMTATLK</sequence>
<gene>
    <name evidence="1" type="ORF">E2L05_12290</name>
</gene>
<comment type="caution">
    <text evidence="1">The sequence shown here is derived from an EMBL/GenBank/DDBJ whole genome shotgun (WGS) entry which is preliminary data.</text>
</comment>
<dbReference type="SUPFAM" id="SSF82784">
    <property type="entry name" value="OsmC-like"/>
    <property type="match status" value="1"/>
</dbReference>
<dbReference type="PANTHER" id="PTHR42830:SF1">
    <property type="entry name" value="OSMOTICALLY INDUCIBLE FAMILY PROTEIN"/>
    <property type="match status" value="1"/>
</dbReference>
<dbReference type="Gene3D" id="3.30.300.20">
    <property type="match status" value="1"/>
</dbReference>
<dbReference type="InterPro" id="IPR003718">
    <property type="entry name" value="OsmC/Ohr_fam"/>
</dbReference>
<evidence type="ECO:0000313" key="1">
    <source>
        <dbReference type="EMBL" id="TDL86970.1"/>
    </source>
</evidence>
<dbReference type="OrthoDB" id="9807532at2"/>
<dbReference type="AlphaFoldDB" id="A0A4R6AS68"/>
<dbReference type="InterPro" id="IPR019904">
    <property type="entry name" value="Peroxiredoxin_OsmC"/>
</dbReference>
<dbReference type="InterPro" id="IPR015946">
    <property type="entry name" value="KH_dom-like_a/b"/>
</dbReference>
<proteinExistence type="predicted"/>
<keyword evidence="2" id="KW-1185">Reference proteome</keyword>
<reference evidence="1 2" key="1">
    <citation type="submission" date="2019-03" db="EMBL/GenBank/DDBJ databases">
        <title>Rhodobacteraceae bacterium SM1902, a new member of the family Rhodobacteraceae isolated from Yantai.</title>
        <authorList>
            <person name="Sun Y."/>
        </authorList>
    </citation>
    <scope>NUCLEOTIDE SEQUENCE [LARGE SCALE GENOMIC DNA]</scope>
    <source>
        <strain evidence="1 2">SM1902</strain>
    </source>
</reference>
<dbReference type="GO" id="GO:0004601">
    <property type="term" value="F:peroxidase activity"/>
    <property type="evidence" value="ECO:0007669"/>
    <property type="project" value="InterPro"/>
</dbReference>
<name>A0A4R6AS68_9RHOB</name>
<protein>
    <submittedName>
        <fullName evidence="1">OsmC family peroxiredoxin</fullName>
    </submittedName>
</protein>